<dbReference type="RefSeq" id="WP_344544269.1">
    <property type="nucleotide sequence ID" value="NZ_BAAATD010000006.1"/>
</dbReference>
<protein>
    <submittedName>
        <fullName evidence="1">Uncharacterized protein</fullName>
    </submittedName>
</protein>
<reference evidence="2" key="1">
    <citation type="journal article" date="2019" name="Int. J. Syst. Evol. Microbiol.">
        <title>The Global Catalogue of Microorganisms (GCM) 10K type strain sequencing project: providing services to taxonomists for standard genome sequencing and annotation.</title>
        <authorList>
            <consortium name="The Broad Institute Genomics Platform"/>
            <consortium name="The Broad Institute Genome Sequencing Center for Infectious Disease"/>
            <person name="Wu L."/>
            <person name="Ma J."/>
        </authorList>
    </citation>
    <scope>NUCLEOTIDE SEQUENCE [LARGE SCALE GENOMIC DNA]</scope>
    <source>
        <strain evidence="2">JCM 6833</strain>
    </source>
</reference>
<sequence length="93" mass="10595">MNEQLQKFIEVGLHVEQANDLESMKEVLEAGSADYAAAVKAGMQELLAERPFSVGDWFSRTYVSFDDEDELYSYLQDAYDYLFEGKGEPPEID</sequence>
<evidence type="ECO:0000313" key="1">
    <source>
        <dbReference type="EMBL" id="GAA2608307.1"/>
    </source>
</evidence>
<gene>
    <name evidence="1" type="ORF">GCM10010411_48170</name>
</gene>
<dbReference type="Proteomes" id="UP001501509">
    <property type="component" value="Unassembled WGS sequence"/>
</dbReference>
<name>A0ABP6CCG8_9ACTN</name>
<proteinExistence type="predicted"/>
<accession>A0ABP6CCG8</accession>
<comment type="caution">
    <text evidence="1">The sequence shown here is derived from an EMBL/GenBank/DDBJ whole genome shotgun (WGS) entry which is preliminary data.</text>
</comment>
<keyword evidence="2" id="KW-1185">Reference proteome</keyword>
<organism evidence="1 2">
    <name type="scientific">Actinomadura fulvescens</name>
    <dbReference type="NCBI Taxonomy" id="46160"/>
    <lineage>
        <taxon>Bacteria</taxon>
        <taxon>Bacillati</taxon>
        <taxon>Actinomycetota</taxon>
        <taxon>Actinomycetes</taxon>
        <taxon>Streptosporangiales</taxon>
        <taxon>Thermomonosporaceae</taxon>
        <taxon>Actinomadura</taxon>
    </lineage>
</organism>
<evidence type="ECO:0000313" key="2">
    <source>
        <dbReference type="Proteomes" id="UP001501509"/>
    </source>
</evidence>
<dbReference type="EMBL" id="BAAATD010000006">
    <property type="protein sequence ID" value="GAA2608307.1"/>
    <property type="molecule type" value="Genomic_DNA"/>
</dbReference>